<dbReference type="EMBL" id="AHCJ01000083">
    <property type="protein sequence ID" value="EOQ57858.1"/>
    <property type="molecule type" value="Genomic_DNA"/>
</dbReference>
<dbReference type="Proteomes" id="UP000014060">
    <property type="component" value="Unassembled WGS sequence"/>
</dbReference>
<accession>A0ABC9SQM5</accession>
<protein>
    <recommendedName>
        <fullName evidence="3">Phage protein</fullName>
    </recommendedName>
</protein>
<comment type="caution">
    <text evidence="1">The sequence shown here is derived from an EMBL/GenBank/DDBJ whole genome shotgun (WGS) entry which is preliminary data.</text>
</comment>
<proteinExistence type="predicted"/>
<evidence type="ECO:0000313" key="1">
    <source>
        <dbReference type="EMBL" id="EOQ57858.1"/>
    </source>
</evidence>
<evidence type="ECO:0000313" key="2">
    <source>
        <dbReference type="Proteomes" id="UP000014060"/>
    </source>
</evidence>
<evidence type="ECO:0008006" key="3">
    <source>
        <dbReference type="Google" id="ProtNLM"/>
    </source>
</evidence>
<name>A0ABC9SQM5_BACCE</name>
<organism evidence="1 2">
    <name type="scientific">Bacillus cereus TIAC219</name>
    <dbReference type="NCBI Taxonomy" id="718222"/>
    <lineage>
        <taxon>Bacteria</taxon>
        <taxon>Bacillati</taxon>
        <taxon>Bacillota</taxon>
        <taxon>Bacilli</taxon>
        <taxon>Bacillales</taxon>
        <taxon>Bacillaceae</taxon>
        <taxon>Bacillus</taxon>
        <taxon>Bacillus cereus group</taxon>
    </lineage>
</organism>
<dbReference type="RefSeq" id="WP_000403793.1">
    <property type="nucleotide sequence ID" value="NZ_KB976014.1"/>
</dbReference>
<gene>
    <name evidence="1" type="ORF">IAY_06228</name>
</gene>
<sequence length="98" mass="11757">MEIKPRYIIAIYDTPQERDEANKVYENYYEGTFLHDKIKIEAIAVGQSVRGKRWKHLRISKVIDCTRRRPVNFKWWHQCVKPSLAPDCKFDNGERFDV</sequence>
<dbReference type="AlphaFoldDB" id="A0ABC9SQM5"/>
<reference evidence="1 2" key="1">
    <citation type="submission" date="2013-01" db="EMBL/GenBank/DDBJ databases">
        <title>The Genome Sequence of Bacillus cereus TIAC219.</title>
        <authorList>
            <consortium name="The Broad Institute Genome Sequencing Platform"/>
            <consortium name="The Broad Institute Genome Sequencing Center for Infectious Disease"/>
            <person name="Feldgarden M."/>
            <person name="Van der Auwera G.A."/>
            <person name="Mahillon J."/>
            <person name="Duprez V."/>
            <person name="Timmery S."/>
            <person name="Mattelet C."/>
            <person name="Dierick K."/>
            <person name="Sun M."/>
            <person name="Yu Z."/>
            <person name="Zhu L."/>
            <person name="Hu X."/>
            <person name="Shank E.B."/>
            <person name="Swiecicka I."/>
            <person name="Hansen B.M."/>
            <person name="Andrup L."/>
            <person name="Walker B."/>
            <person name="Young S.K."/>
            <person name="Zeng Q."/>
            <person name="Gargeya S."/>
            <person name="Fitzgerald M."/>
            <person name="Haas B."/>
            <person name="Abouelleil A."/>
            <person name="Alvarado L."/>
            <person name="Arachchi H.M."/>
            <person name="Berlin A.M."/>
            <person name="Chapman S.B."/>
            <person name="Dewar J."/>
            <person name="Goldberg J."/>
            <person name="Griggs A."/>
            <person name="Gujja S."/>
            <person name="Hansen M."/>
            <person name="Howarth C."/>
            <person name="Imamovic A."/>
            <person name="Larimer J."/>
            <person name="McCowan C."/>
            <person name="Murphy C."/>
            <person name="Neiman D."/>
            <person name="Pearson M."/>
            <person name="Priest M."/>
            <person name="Roberts A."/>
            <person name="Saif S."/>
            <person name="Shea T."/>
            <person name="Sisk P."/>
            <person name="Sykes S."/>
            <person name="Wortman J."/>
            <person name="Nusbaum C."/>
            <person name="Birren B."/>
        </authorList>
    </citation>
    <scope>NUCLEOTIDE SEQUENCE [LARGE SCALE GENOMIC DNA]</scope>
    <source>
        <strain evidence="1 2">TIAC219</strain>
    </source>
</reference>